<dbReference type="Proteomes" id="UP000410492">
    <property type="component" value="Unassembled WGS sequence"/>
</dbReference>
<evidence type="ECO:0000313" key="2">
    <source>
        <dbReference type="Proteomes" id="UP000410492"/>
    </source>
</evidence>
<accession>A0A653DQI4</accession>
<organism evidence="1 2">
    <name type="scientific">Callosobruchus maculatus</name>
    <name type="common">Southern cowpea weevil</name>
    <name type="synonym">Pulse bruchid</name>
    <dbReference type="NCBI Taxonomy" id="64391"/>
    <lineage>
        <taxon>Eukaryota</taxon>
        <taxon>Metazoa</taxon>
        <taxon>Ecdysozoa</taxon>
        <taxon>Arthropoda</taxon>
        <taxon>Hexapoda</taxon>
        <taxon>Insecta</taxon>
        <taxon>Pterygota</taxon>
        <taxon>Neoptera</taxon>
        <taxon>Endopterygota</taxon>
        <taxon>Coleoptera</taxon>
        <taxon>Polyphaga</taxon>
        <taxon>Cucujiformia</taxon>
        <taxon>Chrysomeloidea</taxon>
        <taxon>Chrysomelidae</taxon>
        <taxon>Bruchinae</taxon>
        <taxon>Bruchini</taxon>
        <taxon>Callosobruchus</taxon>
    </lineage>
</organism>
<dbReference type="AlphaFoldDB" id="A0A653DQI4"/>
<gene>
    <name evidence="1" type="ORF">CALMAC_LOCUS18956</name>
</gene>
<proteinExistence type="predicted"/>
<reference evidence="1 2" key="1">
    <citation type="submission" date="2019-01" db="EMBL/GenBank/DDBJ databases">
        <authorList>
            <person name="Sayadi A."/>
        </authorList>
    </citation>
    <scope>NUCLEOTIDE SEQUENCE [LARGE SCALE GENOMIC DNA]</scope>
</reference>
<evidence type="ECO:0000313" key="1">
    <source>
        <dbReference type="EMBL" id="VEN61588.1"/>
    </source>
</evidence>
<sequence length="85" mass="9644">GCCLVRRGPVAGLLLVRFAGWRRLLAVRSEIWTRRSFLSKSFTLQLVNVLFLRTLRSSPMSWSSCVSSGLPKTLHSSYNRCVMQV</sequence>
<protein>
    <submittedName>
        <fullName evidence="1">Uncharacterized protein</fullName>
    </submittedName>
</protein>
<keyword evidence="2" id="KW-1185">Reference proteome</keyword>
<feature type="non-terminal residue" evidence="1">
    <location>
        <position position="1"/>
    </location>
</feature>
<dbReference type="OrthoDB" id="6790665at2759"/>
<dbReference type="EMBL" id="CAACVG010013260">
    <property type="protein sequence ID" value="VEN61588.1"/>
    <property type="molecule type" value="Genomic_DNA"/>
</dbReference>
<name>A0A653DQI4_CALMS</name>